<keyword evidence="2" id="KW-0963">Cytoplasm</keyword>
<dbReference type="OrthoDB" id="342399at2"/>
<dbReference type="GO" id="GO:0005737">
    <property type="term" value="C:cytoplasm"/>
    <property type="evidence" value="ECO:0007669"/>
    <property type="project" value="UniProtKB-SubCell"/>
</dbReference>
<dbReference type="Proteomes" id="UP000257143">
    <property type="component" value="Unassembled WGS sequence"/>
</dbReference>
<feature type="domain" description="HTH araC/xylS-type" evidence="9">
    <location>
        <begin position="435"/>
        <end position="533"/>
    </location>
</feature>
<dbReference type="InterPro" id="IPR018062">
    <property type="entry name" value="HTH_AraC-typ_CS"/>
</dbReference>
<sequence length="551" mass="64929">MYKIMLVDDDYLVLEYLTQMVPWEKLGFSISGKFQDGEQALTYIKSEMVDLVITDIGMPIMDGINLIRHIKGLNPNIYSVILSCHDDFTYAQQALKLDAYDYILKESMESDKIINLLIKLKEKLDREKEMKNQMEILKKKNLLTLKSRFLDWVLENKQDEESIWKKQEGSEIGLDINFSICIPVICFIDRYEEIRNVYSSDEILKLRIDNIVSDTLKGTRKNFSIFYKESMFFIFYSDSYFMVNNHNHFQEVAKSIKEILHSLQDKMNISITSIVGNECKITEGIREQLKMMINMAEQRFYMEDASIVKLEKLSYSSENIFIYYANAFEELRTQMVQRNTYGIENTIHKWVTFINEHKFHPNTVREWMLKLLLDLSLKFNSIQNFEPKYSISVAEDFITKAETIFQIEETLKSALIKIIKKIEDIDKVSRRTEIVKAQNYVLMNLDKKISLKDVANYLYLHPSYFSRLYKKDTNENFIDFVIKSKMERAKELIDSSNVTMGEISEMLGFDSKSYFFKTFKKQFGISPTEYKFYALDGETNLDSKADALKKR</sequence>
<evidence type="ECO:0000256" key="1">
    <source>
        <dbReference type="ARBA" id="ARBA00004496"/>
    </source>
</evidence>
<comment type="subcellular location">
    <subcellularLocation>
        <location evidence="1">Cytoplasm</location>
    </subcellularLocation>
</comment>
<reference evidence="12" key="1">
    <citation type="submission" date="2017-11" db="EMBL/GenBank/DDBJ databases">
        <authorList>
            <person name="Zhu W."/>
        </authorList>
    </citation>
    <scope>NUCLEOTIDE SEQUENCE [LARGE SCALE GENOMIC DNA]</scope>
    <source>
        <strain evidence="12">CAU 1183</strain>
    </source>
</reference>
<dbReference type="PRINTS" id="PR00032">
    <property type="entry name" value="HTHARAC"/>
</dbReference>
<dbReference type="InterPro" id="IPR051552">
    <property type="entry name" value="HptR"/>
</dbReference>
<evidence type="ECO:0000256" key="4">
    <source>
        <dbReference type="ARBA" id="ARBA00023012"/>
    </source>
</evidence>
<feature type="modified residue" description="4-aspartylphosphate" evidence="8">
    <location>
        <position position="55"/>
    </location>
</feature>
<dbReference type="InterPro" id="IPR011006">
    <property type="entry name" value="CheY-like_superfamily"/>
</dbReference>
<dbReference type="Pfam" id="PF12833">
    <property type="entry name" value="HTH_18"/>
    <property type="match status" value="1"/>
</dbReference>
<dbReference type="PANTHER" id="PTHR42713:SF3">
    <property type="entry name" value="TRANSCRIPTIONAL REGULATORY PROTEIN HPTR"/>
    <property type="match status" value="1"/>
</dbReference>
<evidence type="ECO:0000259" key="9">
    <source>
        <dbReference type="PROSITE" id="PS01124"/>
    </source>
</evidence>
<keyword evidence="6" id="KW-0238">DNA-binding</keyword>
<organism evidence="11 12">
    <name type="scientific">Oceanobacillus arenosus</name>
    <dbReference type="NCBI Taxonomy" id="1229153"/>
    <lineage>
        <taxon>Bacteria</taxon>
        <taxon>Bacillati</taxon>
        <taxon>Bacillota</taxon>
        <taxon>Bacilli</taxon>
        <taxon>Bacillales</taxon>
        <taxon>Bacillaceae</taxon>
        <taxon>Oceanobacillus</taxon>
    </lineage>
</organism>
<evidence type="ECO:0000256" key="3">
    <source>
        <dbReference type="ARBA" id="ARBA00022553"/>
    </source>
</evidence>
<dbReference type="Gene3D" id="3.40.50.2300">
    <property type="match status" value="1"/>
</dbReference>
<dbReference type="SUPFAM" id="SSF46689">
    <property type="entry name" value="Homeodomain-like"/>
    <property type="match status" value="2"/>
</dbReference>
<dbReference type="AlphaFoldDB" id="A0A3D8Q180"/>
<dbReference type="GO" id="GO:0043565">
    <property type="term" value="F:sequence-specific DNA binding"/>
    <property type="evidence" value="ECO:0007669"/>
    <property type="project" value="InterPro"/>
</dbReference>
<comment type="caution">
    <text evidence="11">The sequence shown here is derived from an EMBL/GenBank/DDBJ whole genome shotgun (WGS) entry which is preliminary data.</text>
</comment>
<dbReference type="GO" id="GO:0000160">
    <property type="term" value="P:phosphorelay signal transduction system"/>
    <property type="evidence" value="ECO:0007669"/>
    <property type="project" value="UniProtKB-KW"/>
</dbReference>
<keyword evidence="7" id="KW-0804">Transcription</keyword>
<dbReference type="RefSeq" id="WP_115771529.1">
    <property type="nucleotide sequence ID" value="NZ_PIOC01000003.1"/>
</dbReference>
<dbReference type="PANTHER" id="PTHR42713">
    <property type="entry name" value="HISTIDINE KINASE-RELATED"/>
    <property type="match status" value="1"/>
</dbReference>
<dbReference type="Pfam" id="PF00072">
    <property type="entry name" value="Response_reg"/>
    <property type="match status" value="1"/>
</dbReference>
<gene>
    <name evidence="11" type="ORF">CWR48_02835</name>
</gene>
<dbReference type="EMBL" id="PIOC01000003">
    <property type="protein sequence ID" value="RDW21358.1"/>
    <property type="molecule type" value="Genomic_DNA"/>
</dbReference>
<evidence type="ECO:0000313" key="12">
    <source>
        <dbReference type="Proteomes" id="UP000257143"/>
    </source>
</evidence>
<evidence type="ECO:0000256" key="8">
    <source>
        <dbReference type="PROSITE-ProRule" id="PRU00169"/>
    </source>
</evidence>
<dbReference type="InterPro" id="IPR018060">
    <property type="entry name" value="HTH_AraC"/>
</dbReference>
<dbReference type="PROSITE" id="PS50110">
    <property type="entry name" value="RESPONSE_REGULATORY"/>
    <property type="match status" value="1"/>
</dbReference>
<dbReference type="CDD" id="cd17536">
    <property type="entry name" value="REC_YesN-like"/>
    <property type="match status" value="1"/>
</dbReference>
<keyword evidence="12" id="KW-1185">Reference proteome</keyword>
<keyword evidence="5" id="KW-0805">Transcription regulation</keyword>
<dbReference type="InterPro" id="IPR020449">
    <property type="entry name" value="Tscrpt_reg_AraC-type_HTH"/>
</dbReference>
<dbReference type="InterPro" id="IPR001789">
    <property type="entry name" value="Sig_transdc_resp-reg_receiver"/>
</dbReference>
<accession>A0A3D8Q180</accession>
<dbReference type="Gene3D" id="1.10.10.60">
    <property type="entry name" value="Homeodomain-like"/>
    <property type="match status" value="2"/>
</dbReference>
<evidence type="ECO:0000256" key="5">
    <source>
        <dbReference type="ARBA" id="ARBA00023015"/>
    </source>
</evidence>
<keyword evidence="3 8" id="KW-0597">Phosphoprotein</keyword>
<evidence type="ECO:0008006" key="13">
    <source>
        <dbReference type="Google" id="ProtNLM"/>
    </source>
</evidence>
<dbReference type="GO" id="GO:0003700">
    <property type="term" value="F:DNA-binding transcription factor activity"/>
    <property type="evidence" value="ECO:0007669"/>
    <property type="project" value="InterPro"/>
</dbReference>
<evidence type="ECO:0000256" key="6">
    <source>
        <dbReference type="ARBA" id="ARBA00023125"/>
    </source>
</evidence>
<dbReference type="PROSITE" id="PS01124">
    <property type="entry name" value="HTH_ARAC_FAMILY_2"/>
    <property type="match status" value="1"/>
</dbReference>
<dbReference type="SMART" id="SM00342">
    <property type="entry name" value="HTH_ARAC"/>
    <property type="match status" value="1"/>
</dbReference>
<name>A0A3D8Q180_9BACI</name>
<proteinExistence type="predicted"/>
<dbReference type="PROSITE" id="PS00041">
    <property type="entry name" value="HTH_ARAC_FAMILY_1"/>
    <property type="match status" value="1"/>
</dbReference>
<evidence type="ECO:0000256" key="2">
    <source>
        <dbReference type="ARBA" id="ARBA00022490"/>
    </source>
</evidence>
<keyword evidence="4" id="KW-0902">Two-component regulatory system</keyword>
<evidence type="ECO:0000259" key="10">
    <source>
        <dbReference type="PROSITE" id="PS50110"/>
    </source>
</evidence>
<dbReference type="InterPro" id="IPR009057">
    <property type="entry name" value="Homeodomain-like_sf"/>
</dbReference>
<evidence type="ECO:0000313" key="11">
    <source>
        <dbReference type="EMBL" id="RDW21358.1"/>
    </source>
</evidence>
<feature type="domain" description="Response regulatory" evidence="10">
    <location>
        <begin position="3"/>
        <end position="120"/>
    </location>
</feature>
<dbReference type="SUPFAM" id="SSF52172">
    <property type="entry name" value="CheY-like"/>
    <property type="match status" value="1"/>
</dbReference>
<dbReference type="SMART" id="SM00448">
    <property type="entry name" value="REC"/>
    <property type="match status" value="1"/>
</dbReference>
<evidence type="ECO:0000256" key="7">
    <source>
        <dbReference type="ARBA" id="ARBA00023163"/>
    </source>
</evidence>
<protein>
    <recommendedName>
        <fullName evidence="13">DNA-binding response regulator</fullName>
    </recommendedName>
</protein>